<dbReference type="InterPro" id="IPR025667">
    <property type="entry name" value="SprB_repeat"/>
</dbReference>
<feature type="non-terminal residue" evidence="1">
    <location>
        <position position="1"/>
    </location>
</feature>
<dbReference type="Pfam" id="PF13573">
    <property type="entry name" value="SprB"/>
    <property type="match status" value="1"/>
</dbReference>
<dbReference type="RefSeq" id="WP_133249524.1">
    <property type="nucleotide sequence ID" value="NZ_QJHK01000043.1"/>
</dbReference>
<keyword evidence="2" id="KW-1185">Reference proteome</keyword>
<organism evidence="1 2">
    <name type="scientific">Flavobacterium cheongpyeongense</name>
    <dbReference type="NCBI Taxonomy" id="2212651"/>
    <lineage>
        <taxon>Bacteria</taxon>
        <taxon>Pseudomonadati</taxon>
        <taxon>Bacteroidota</taxon>
        <taxon>Flavobacteriia</taxon>
        <taxon>Flavobacteriales</taxon>
        <taxon>Flavobacteriaceae</taxon>
        <taxon>Flavobacterium</taxon>
    </lineage>
</organism>
<sequence>ANTLSVSDNGTDQVIVYSVMDAKGCIVGGNITVDKYLPLTGITFSVDKAPVCPTHVADIRVAAVGGYAIAKYEIISPITVDNGNNPLFTDLATNVTYLFKVTDANGCSIEDNYKVEPVVNITVSGELVSDVTCNVTPAVANGAVKFTVGSFATTYSYSVNGGVAVTGQTASTIDLTGLGTGPYVIVVIDEVTGCDATATVTVGQPNPLTLTEVSNINANCNNGAQVTVLAGGGTPAYTYAFVANNVAPVAADYTSSASAVLPFTAPAPNDYDVWVKDSNGCTFKLDIVINEDASPVIVMPAAQCFVGTAFTIDLSVGQTVSKLPATYTINGSGQSASTYSITAPGTYQLSITDGNGCVSNTVSYEVKPQLTLSANMTQDLTCIANASVTLTASGGTSTYVSYEVNDGSGYVASANPFTTGTDGTYKFRVTDSQGCQAESGDVIVTPRTTPTALVAETHVSCFGGSNGTITLTPADGLAPYSYTLTGAGANTSGDVTGTYTGLP</sequence>
<evidence type="ECO:0000313" key="1">
    <source>
        <dbReference type="EMBL" id="PXY38661.1"/>
    </source>
</evidence>
<comment type="caution">
    <text evidence="1">The sequence shown here is derived from an EMBL/GenBank/DDBJ whole genome shotgun (WGS) entry which is preliminary data.</text>
</comment>
<name>A0A2V4BIR5_9FLAO</name>
<proteinExistence type="predicted"/>
<gene>
    <name evidence="1" type="ORF">DMB65_21820</name>
</gene>
<dbReference type="Proteomes" id="UP000247903">
    <property type="component" value="Unassembled WGS sequence"/>
</dbReference>
<dbReference type="EMBL" id="QJHK01000043">
    <property type="protein sequence ID" value="PXY38661.1"/>
    <property type="molecule type" value="Genomic_DNA"/>
</dbReference>
<dbReference type="OrthoDB" id="607469at2"/>
<reference evidence="1 2" key="1">
    <citation type="submission" date="2018-05" db="EMBL/GenBank/DDBJ databases">
        <title>Flavobacterium sp. strain IMCC34759, incomplete genome.</title>
        <authorList>
            <person name="Joung Y."/>
            <person name="Cho J."/>
        </authorList>
    </citation>
    <scope>NUCLEOTIDE SEQUENCE [LARGE SCALE GENOMIC DNA]</scope>
    <source>
        <strain evidence="1 2">IMCC34759</strain>
    </source>
</reference>
<evidence type="ECO:0000313" key="2">
    <source>
        <dbReference type="Proteomes" id="UP000247903"/>
    </source>
</evidence>
<accession>A0A2V4BIR5</accession>
<dbReference type="AlphaFoldDB" id="A0A2V4BIR5"/>
<evidence type="ECO:0008006" key="3">
    <source>
        <dbReference type="Google" id="ProtNLM"/>
    </source>
</evidence>
<protein>
    <recommendedName>
        <fullName evidence="3">Adhesin</fullName>
    </recommendedName>
</protein>
<feature type="non-terminal residue" evidence="1">
    <location>
        <position position="503"/>
    </location>
</feature>